<dbReference type="SUPFAM" id="SSF53850">
    <property type="entry name" value="Periplasmic binding protein-like II"/>
    <property type="match status" value="1"/>
</dbReference>
<dbReference type="RefSeq" id="WP_169281259.1">
    <property type="nucleotide sequence ID" value="NZ_CP051680.1"/>
</dbReference>
<dbReference type="InterPro" id="IPR050490">
    <property type="entry name" value="Bact_solute-bd_prot1"/>
</dbReference>
<dbReference type="PANTHER" id="PTHR43649">
    <property type="entry name" value="ARABINOSE-BINDING PROTEIN-RELATED"/>
    <property type="match status" value="1"/>
</dbReference>
<dbReference type="Gene3D" id="3.40.190.10">
    <property type="entry name" value="Periplasmic binding protein-like II"/>
    <property type="match status" value="1"/>
</dbReference>
<evidence type="ECO:0000313" key="1">
    <source>
        <dbReference type="EMBL" id="QJD84983.1"/>
    </source>
</evidence>
<reference evidence="1 2" key="1">
    <citation type="submission" date="2020-04" db="EMBL/GenBank/DDBJ databases">
        <title>Genome sequencing of novel species.</title>
        <authorList>
            <person name="Heo J."/>
            <person name="Kim S.-J."/>
            <person name="Kim J.-S."/>
            <person name="Hong S.-B."/>
            <person name="Kwon S.-W."/>
        </authorList>
    </citation>
    <scope>NUCLEOTIDE SEQUENCE [LARGE SCALE GENOMIC DNA]</scope>
    <source>
        <strain evidence="1 2">MFER-1</strain>
    </source>
</reference>
<gene>
    <name evidence="1" type="ORF">HH215_18550</name>
</gene>
<accession>A0A7Z2ZME1</accession>
<sequence length="488" mass="54182">MRKVKKGLYTVVAGALAGMLMLSGCSKSETGAGNGEASEESSAPSIELNMTMMTESQNDTSEKEAWESIAQSYMDKNPGVTINMEVQNFGGVEQHRAWVTTQLIAGTAPDIFMTRRIWDHEDLNKGQLVDLTPYFKEPSAYLGDKSLEGTISPSVLAQLIGAQKQYASVPTYVDVVRVLYNKDLFTKAGIEKVPQTWNEFMDAQAKLKDSGVTPFAFPNSKPGDFNYSWTSRILTEELIANTYPELDVSGNGFIEINEYVRGVDQGLIDIEKSPYKDMFGIIKDWSQYWSKGYNGLDMNSSNDLFLRGEAAMIMRTSAQSKVMFESKARQFEMASFPLPYLTQDNHPDAAGKLMEIGGVPAGNLAIPATIPKEKLEAAIDFLRFTVSPEIQGSMADKLYRAPVTENADLPEKLAGFKFAGEQMKLNIYGGEVDKNVTENNQKLGQLFLDGKITQEKYISQLKKVMVDGVNKLMTTNDWNKENNYGITK</sequence>
<name>A0A7Z2ZME1_9BACL</name>
<dbReference type="KEGG" id="cheb:HH215_18550"/>
<dbReference type="Proteomes" id="UP000502248">
    <property type="component" value="Chromosome"/>
</dbReference>
<proteinExistence type="predicted"/>
<keyword evidence="2" id="KW-1185">Reference proteome</keyword>
<dbReference type="InterPro" id="IPR006059">
    <property type="entry name" value="SBP"/>
</dbReference>
<dbReference type="Pfam" id="PF01547">
    <property type="entry name" value="SBP_bac_1"/>
    <property type="match status" value="1"/>
</dbReference>
<protein>
    <submittedName>
        <fullName evidence="1">Extracellular solute-binding protein</fullName>
    </submittedName>
</protein>
<dbReference type="PROSITE" id="PS51257">
    <property type="entry name" value="PROKAR_LIPOPROTEIN"/>
    <property type="match status" value="1"/>
</dbReference>
<organism evidence="1 2">
    <name type="scientific">Cohnella herbarum</name>
    <dbReference type="NCBI Taxonomy" id="2728023"/>
    <lineage>
        <taxon>Bacteria</taxon>
        <taxon>Bacillati</taxon>
        <taxon>Bacillota</taxon>
        <taxon>Bacilli</taxon>
        <taxon>Bacillales</taxon>
        <taxon>Paenibacillaceae</taxon>
        <taxon>Cohnella</taxon>
    </lineage>
</organism>
<evidence type="ECO:0000313" key="2">
    <source>
        <dbReference type="Proteomes" id="UP000502248"/>
    </source>
</evidence>
<dbReference type="PROSITE" id="PS00018">
    <property type="entry name" value="EF_HAND_1"/>
    <property type="match status" value="1"/>
</dbReference>
<dbReference type="AlphaFoldDB" id="A0A7Z2ZME1"/>
<dbReference type="EMBL" id="CP051680">
    <property type="protein sequence ID" value="QJD84983.1"/>
    <property type="molecule type" value="Genomic_DNA"/>
</dbReference>
<dbReference type="InterPro" id="IPR018247">
    <property type="entry name" value="EF_Hand_1_Ca_BS"/>
</dbReference>